<dbReference type="SMART" id="SM00369">
    <property type="entry name" value="LRR_TYP"/>
    <property type="match status" value="4"/>
</dbReference>
<sequence length="388" mass="44894">MSIIDVISDNSNKNLEEVPEKVLEMYNLKMLYLEGNFIESLPDDFFDKLSRLTWLDLRRNKLKTIPFGIANHSFLETLLLQDNQIEALPNEIGLVPNLKVLQLSGNPLTYPPRELIDDGIHSICQFLKEEYHKSNESNENVVTEEDEHSIVEAKSSTQLSRESEKVSVRELLQRSAKRRRDEEEHVKTKKSNALTLKPCASKKIHKITRSCSKISLRSHYQWNSLKKKPSEELIQNNQLKEIWINKLKDLLADQEKILQQEKNLQTLSKWRLEKKAEAPRSSVQNIPEAPYAMDPECNHILSRKDLTMQVDSMIKKSKSNIKRDTNNKKVDIQKLINQVVDQMKNMETQLHEAKSPRTEQEIAAKQIESIVALHKKIMALQTTNATTL</sequence>
<organism evidence="4 5">
    <name type="scientific">Ignelater luminosus</name>
    <name type="common">Cucubano</name>
    <name type="synonym">Pyrophorus luminosus</name>
    <dbReference type="NCBI Taxonomy" id="2038154"/>
    <lineage>
        <taxon>Eukaryota</taxon>
        <taxon>Metazoa</taxon>
        <taxon>Ecdysozoa</taxon>
        <taxon>Arthropoda</taxon>
        <taxon>Hexapoda</taxon>
        <taxon>Insecta</taxon>
        <taxon>Pterygota</taxon>
        <taxon>Neoptera</taxon>
        <taxon>Endopterygota</taxon>
        <taxon>Coleoptera</taxon>
        <taxon>Polyphaga</taxon>
        <taxon>Elateriformia</taxon>
        <taxon>Elateroidea</taxon>
        <taxon>Elateridae</taxon>
        <taxon>Agrypninae</taxon>
        <taxon>Pyrophorini</taxon>
        <taxon>Ignelater</taxon>
    </lineage>
</organism>
<dbReference type="Pfam" id="PF13855">
    <property type="entry name" value="LRR_8"/>
    <property type="match status" value="1"/>
</dbReference>
<name>A0A8K0FYG0_IGNLU</name>
<evidence type="ECO:0000256" key="1">
    <source>
        <dbReference type="ARBA" id="ARBA00022614"/>
    </source>
</evidence>
<reference evidence="4" key="1">
    <citation type="submission" date="2019-08" db="EMBL/GenBank/DDBJ databases">
        <title>The genome of the North American firefly Photinus pyralis.</title>
        <authorList>
            <consortium name="Photinus pyralis genome working group"/>
            <person name="Fallon T.R."/>
            <person name="Sander Lower S.E."/>
            <person name="Weng J.-K."/>
        </authorList>
    </citation>
    <scope>NUCLEOTIDE SEQUENCE</scope>
    <source>
        <strain evidence="4">TRF0915ILg1</strain>
        <tissue evidence="4">Whole body</tissue>
    </source>
</reference>
<dbReference type="AlphaFoldDB" id="A0A8K0FYG0"/>
<keyword evidence="1" id="KW-0433">Leucine-rich repeat</keyword>
<evidence type="ECO:0008006" key="6">
    <source>
        <dbReference type="Google" id="ProtNLM"/>
    </source>
</evidence>
<protein>
    <recommendedName>
        <fullName evidence="6">Leucine-rich repeat-containing protein 27</fullName>
    </recommendedName>
</protein>
<evidence type="ECO:0000313" key="5">
    <source>
        <dbReference type="Proteomes" id="UP000801492"/>
    </source>
</evidence>
<dbReference type="InterPro" id="IPR003591">
    <property type="entry name" value="Leu-rich_rpt_typical-subtyp"/>
</dbReference>
<dbReference type="InterPro" id="IPR032675">
    <property type="entry name" value="LRR_dom_sf"/>
</dbReference>
<proteinExistence type="predicted"/>
<feature type="region of interest" description="Disordered" evidence="3">
    <location>
        <begin position="135"/>
        <end position="162"/>
    </location>
</feature>
<dbReference type="PANTHER" id="PTHR48051">
    <property type="match status" value="1"/>
</dbReference>
<evidence type="ECO:0000256" key="3">
    <source>
        <dbReference type="SAM" id="MobiDB-lite"/>
    </source>
</evidence>
<dbReference type="PROSITE" id="PS51450">
    <property type="entry name" value="LRR"/>
    <property type="match status" value="2"/>
</dbReference>
<accession>A0A8K0FYG0</accession>
<keyword evidence="5" id="KW-1185">Reference proteome</keyword>
<dbReference type="SUPFAM" id="SSF52075">
    <property type="entry name" value="Outer arm dynein light chain 1"/>
    <property type="match status" value="1"/>
</dbReference>
<keyword evidence="2" id="KW-0677">Repeat</keyword>
<dbReference type="PANTHER" id="PTHR48051:SF1">
    <property type="entry name" value="RAS SUPPRESSOR PROTEIN 1"/>
    <property type="match status" value="1"/>
</dbReference>
<evidence type="ECO:0000313" key="4">
    <source>
        <dbReference type="EMBL" id="KAF2879511.1"/>
    </source>
</evidence>
<dbReference type="EMBL" id="VTPC01091152">
    <property type="protein sequence ID" value="KAF2879511.1"/>
    <property type="molecule type" value="Genomic_DNA"/>
</dbReference>
<dbReference type="Proteomes" id="UP000801492">
    <property type="component" value="Unassembled WGS sequence"/>
</dbReference>
<dbReference type="InterPro" id="IPR001611">
    <property type="entry name" value="Leu-rich_rpt"/>
</dbReference>
<dbReference type="OrthoDB" id="40118at2759"/>
<dbReference type="InterPro" id="IPR050216">
    <property type="entry name" value="LRR_domain-containing"/>
</dbReference>
<gene>
    <name evidence="4" type="ORF">ILUMI_26665</name>
</gene>
<dbReference type="Gene3D" id="3.80.10.10">
    <property type="entry name" value="Ribonuclease Inhibitor"/>
    <property type="match status" value="1"/>
</dbReference>
<dbReference type="GO" id="GO:0005737">
    <property type="term" value="C:cytoplasm"/>
    <property type="evidence" value="ECO:0007669"/>
    <property type="project" value="TreeGrafter"/>
</dbReference>
<evidence type="ECO:0000256" key="2">
    <source>
        <dbReference type="ARBA" id="ARBA00022737"/>
    </source>
</evidence>
<comment type="caution">
    <text evidence="4">The sequence shown here is derived from an EMBL/GenBank/DDBJ whole genome shotgun (WGS) entry which is preliminary data.</text>
</comment>